<accession>A0A6I1GKF4</accession>
<comment type="caution">
    <text evidence="1">The sequence shown here is derived from an EMBL/GenBank/DDBJ whole genome shotgun (WGS) entry which is preliminary data.</text>
</comment>
<sequence>MTMHAWRIVAATVSAIIIGALPFGGCGMFPREEAGGTTSEQKQPEQSEQVSAESCASRAKLYDSLKALAADSDLIVAGRVSGVKTVPDSEDVSLLSVDVTRGIKGASGVGYVTVRQEGFCGQERGKALAKGDTVLLFLDASGLSGNLASQYYVTGADAGVYQAADVKGSADGLTFDRVNKDSGDTLPASLTVDEVRKAVQ</sequence>
<evidence type="ECO:0000313" key="2">
    <source>
        <dbReference type="Proteomes" id="UP000441772"/>
    </source>
</evidence>
<name>A0A6I1GKF4_9BIFI</name>
<dbReference type="RefSeq" id="WP_152234949.1">
    <property type="nucleotide sequence ID" value="NZ_JBHSKZ010000020.1"/>
</dbReference>
<evidence type="ECO:0000313" key="1">
    <source>
        <dbReference type="EMBL" id="KAB7789847.1"/>
    </source>
</evidence>
<organism evidence="1 2">
    <name type="scientific">Bifidobacterium leontopitheci</name>
    <dbReference type="NCBI Taxonomy" id="2650774"/>
    <lineage>
        <taxon>Bacteria</taxon>
        <taxon>Bacillati</taxon>
        <taxon>Actinomycetota</taxon>
        <taxon>Actinomycetes</taxon>
        <taxon>Bifidobacteriales</taxon>
        <taxon>Bifidobacteriaceae</taxon>
        <taxon>Bifidobacterium</taxon>
    </lineage>
</organism>
<gene>
    <name evidence="1" type="ORF">F7D09_1639</name>
</gene>
<dbReference type="AlphaFoldDB" id="A0A6I1GKF4"/>
<proteinExistence type="predicted"/>
<keyword evidence="2" id="KW-1185">Reference proteome</keyword>
<protein>
    <submittedName>
        <fullName evidence="1">Uncharacterized protein</fullName>
    </submittedName>
</protein>
<dbReference type="Proteomes" id="UP000441772">
    <property type="component" value="Unassembled WGS sequence"/>
</dbReference>
<reference evidence="1 2" key="1">
    <citation type="submission" date="2019-09" db="EMBL/GenBank/DDBJ databases">
        <title>Characterization of the phylogenetic diversity of two novel species belonging to the genus Bifidobacterium: Bifidobacterium cebidarum sp. nov. and Bifidobacterium leontopitheci sp. nov.</title>
        <authorList>
            <person name="Lugli G.A."/>
            <person name="Duranti S."/>
            <person name="Milani C."/>
            <person name="Turroni F."/>
            <person name="Ventura M."/>
        </authorList>
    </citation>
    <scope>NUCLEOTIDE SEQUENCE [LARGE SCALE GENOMIC DNA]</scope>
    <source>
        <strain evidence="1 2">LMG 31471</strain>
    </source>
</reference>
<dbReference type="EMBL" id="WBVT01000029">
    <property type="protein sequence ID" value="KAB7789847.1"/>
    <property type="molecule type" value="Genomic_DNA"/>
</dbReference>